<accession>A0A0M3J7R5</accession>
<dbReference type="PANTHER" id="PTHR28670:SF1">
    <property type="entry name" value="UV-STIMULATED SCAFFOLD PROTEIN A"/>
    <property type="match status" value="1"/>
</dbReference>
<reference evidence="1" key="1">
    <citation type="submission" date="2017-02" db="UniProtKB">
        <authorList>
            <consortium name="WormBaseParasite"/>
        </authorList>
    </citation>
    <scope>IDENTIFICATION</scope>
</reference>
<sequence>LPAPKEASNALKIETLKLVKKWHQKFAFAYPKLNYTVQFLRSSKSFNFEEADAQLEAERVRAEEAQQRLEARGRRCLELVTNQMNEKRDDIERCIHEARNALELLVPKFVDPNDSVADCPSESSFPTTNVSSLRKDAEQEVLHAYTDIDTISVVIPSKLPSIKRTDANEPIIGTLVDTLKLLRFYEKFIAKSLKKLVSFGGRYMEKTIKELVELKGRVTLEIERCDELKVEGLAKKLD</sequence>
<name>A0A0M3J7R5_ANISI</name>
<dbReference type="Pfam" id="PF20867">
    <property type="entry name" value="UVSSA_N"/>
    <property type="match status" value="1"/>
</dbReference>
<dbReference type="AlphaFoldDB" id="A0A0M3J7R5"/>
<dbReference type="GO" id="GO:0000993">
    <property type="term" value="F:RNA polymerase II complex binding"/>
    <property type="evidence" value="ECO:0007669"/>
    <property type="project" value="TreeGrafter"/>
</dbReference>
<organism evidence="1">
    <name type="scientific">Anisakis simplex</name>
    <name type="common">Herring worm</name>
    <dbReference type="NCBI Taxonomy" id="6269"/>
    <lineage>
        <taxon>Eukaryota</taxon>
        <taxon>Metazoa</taxon>
        <taxon>Ecdysozoa</taxon>
        <taxon>Nematoda</taxon>
        <taxon>Chromadorea</taxon>
        <taxon>Rhabditida</taxon>
        <taxon>Spirurina</taxon>
        <taxon>Ascaridomorpha</taxon>
        <taxon>Ascaridoidea</taxon>
        <taxon>Anisakidae</taxon>
        <taxon>Anisakis</taxon>
        <taxon>Anisakis simplex complex</taxon>
    </lineage>
</organism>
<protein>
    <submittedName>
        <fullName evidence="1">UV-stimulated scaffold protein A homolog (inferred by orthology to a C. elegans protein)</fullName>
    </submittedName>
</protein>
<dbReference type="GO" id="GO:0009411">
    <property type="term" value="P:response to UV"/>
    <property type="evidence" value="ECO:0007669"/>
    <property type="project" value="InterPro"/>
</dbReference>
<dbReference type="InterPro" id="IPR049408">
    <property type="entry name" value="UVSSA_N_a-solenoid_rpt"/>
</dbReference>
<proteinExistence type="predicted"/>
<evidence type="ECO:0000313" key="1">
    <source>
        <dbReference type="WBParaSite" id="ASIM_0000361301-mRNA-1"/>
    </source>
</evidence>
<dbReference type="PANTHER" id="PTHR28670">
    <property type="entry name" value="UV-STIMULATED SCAFFOLD PROTEIN A"/>
    <property type="match status" value="1"/>
</dbReference>
<dbReference type="WBParaSite" id="ASIM_0000361301-mRNA-1">
    <property type="protein sequence ID" value="ASIM_0000361301-mRNA-1"/>
    <property type="gene ID" value="ASIM_0000361301"/>
</dbReference>
<dbReference type="GO" id="GO:0006283">
    <property type="term" value="P:transcription-coupled nucleotide-excision repair"/>
    <property type="evidence" value="ECO:0007669"/>
    <property type="project" value="TreeGrafter"/>
</dbReference>
<dbReference type="InterPro" id="IPR018610">
    <property type="entry name" value="UVSSA"/>
</dbReference>
<dbReference type="GO" id="GO:0005694">
    <property type="term" value="C:chromosome"/>
    <property type="evidence" value="ECO:0007669"/>
    <property type="project" value="TreeGrafter"/>
</dbReference>